<accession>B7FTS9</accession>
<dbReference type="eggNOG" id="ENOG502SYXB">
    <property type="taxonomic scope" value="Eukaryota"/>
</dbReference>
<keyword evidence="2" id="KW-0812">Transmembrane</keyword>
<dbReference type="Proteomes" id="UP000000759">
    <property type="component" value="Chromosome 4"/>
</dbReference>
<feature type="compositionally biased region" description="Basic and acidic residues" evidence="1">
    <location>
        <begin position="1"/>
        <end position="11"/>
    </location>
</feature>
<dbReference type="InParanoid" id="B7FTS9"/>
<keyword evidence="2" id="KW-1133">Transmembrane helix</keyword>
<dbReference type="EMBL" id="CM000607">
    <property type="protein sequence ID" value="EEC49866.1"/>
    <property type="molecule type" value="Genomic_DNA"/>
</dbReference>
<evidence type="ECO:0000313" key="3">
    <source>
        <dbReference type="EMBL" id="EEC49866.1"/>
    </source>
</evidence>
<feature type="region of interest" description="Disordered" evidence="1">
    <location>
        <begin position="1"/>
        <end position="27"/>
    </location>
</feature>
<feature type="transmembrane region" description="Helical" evidence="2">
    <location>
        <begin position="605"/>
        <end position="626"/>
    </location>
</feature>
<dbReference type="RefSeq" id="XP_002178201.1">
    <property type="nucleotide sequence ID" value="XM_002178165.1"/>
</dbReference>
<dbReference type="AlphaFoldDB" id="B7FTS9"/>
<dbReference type="HOGENOM" id="CLU_424224_0_0_1"/>
<proteinExistence type="predicted"/>
<dbReference type="KEGG" id="pti:PHATRDRAFT_44347"/>
<gene>
    <name evidence="3" type="ORF">PHATRDRAFT_44347</name>
</gene>
<dbReference type="OrthoDB" id="39975at2759"/>
<dbReference type="GeneID" id="7197826"/>
<evidence type="ECO:0000256" key="1">
    <source>
        <dbReference type="SAM" id="MobiDB-lite"/>
    </source>
</evidence>
<reference evidence="3 4" key="1">
    <citation type="journal article" date="2008" name="Nature">
        <title>The Phaeodactylum genome reveals the evolutionary history of diatom genomes.</title>
        <authorList>
            <person name="Bowler C."/>
            <person name="Allen A.E."/>
            <person name="Badger J.H."/>
            <person name="Grimwood J."/>
            <person name="Jabbari K."/>
            <person name="Kuo A."/>
            <person name="Maheswari U."/>
            <person name="Martens C."/>
            <person name="Maumus F."/>
            <person name="Otillar R.P."/>
            <person name="Rayko E."/>
            <person name="Salamov A."/>
            <person name="Vandepoele K."/>
            <person name="Beszteri B."/>
            <person name="Gruber A."/>
            <person name="Heijde M."/>
            <person name="Katinka M."/>
            <person name="Mock T."/>
            <person name="Valentin K."/>
            <person name="Verret F."/>
            <person name="Berges J.A."/>
            <person name="Brownlee C."/>
            <person name="Cadoret J.P."/>
            <person name="Chiovitti A."/>
            <person name="Choi C.J."/>
            <person name="Coesel S."/>
            <person name="De Martino A."/>
            <person name="Detter J.C."/>
            <person name="Durkin C."/>
            <person name="Falciatore A."/>
            <person name="Fournet J."/>
            <person name="Haruta M."/>
            <person name="Huysman M.J."/>
            <person name="Jenkins B.D."/>
            <person name="Jiroutova K."/>
            <person name="Jorgensen R.E."/>
            <person name="Joubert Y."/>
            <person name="Kaplan A."/>
            <person name="Kroger N."/>
            <person name="Kroth P.G."/>
            <person name="La Roche J."/>
            <person name="Lindquist E."/>
            <person name="Lommer M."/>
            <person name="Martin-Jezequel V."/>
            <person name="Lopez P.J."/>
            <person name="Lucas S."/>
            <person name="Mangogna M."/>
            <person name="McGinnis K."/>
            <person name="Medlin L.K."/>
            <person name="Montsant A."/>
            <person name="Oudot-Le Secq M.P."/>
            <person name="Napoli C."/>
            <person name="Obornik M."/>
            <person name="Parker M.S."/>
            <person name="Petit J.L."/>
            <person name="Porcel B.M."/>
            <person name="Poulsen N."/>
            <person name="Robison M."/>
            <person name="Rychlewski L."/>
            <person name="Rynearson T.A."/>
            <person name="Schmutz J."/>
            <person name="Shapiro H."/>
            <person name="Siaut M."/>
            <person name="Stanley M."/>
            <person name="Sussman M.R."/>
            <person name="Taylor A.R."/>
            <person name="Vardi A."/>
            <person name="von Dassow P."/>
            <person name="Vyverman W."/>
            <person name="Willis A."/>
            <person name="Wyrwicz L.S."/>
            <person name="Rokhsar D.S."/>
            <person name="Weissenbach J."/>
            <person name="Armbrust E.V."/>
            <person name="Green B.R."/>
            <person name="Van de Peer Y."/>
            <person name="Grigoriev I.V."/>
        </authorList>
    </citation>
    <scope>NUCLEOTIDE SEQUENCE [LARGE SCALE GENOMIC DNA]</scope>
    <source>
        <strain evidence="3 4">CCAP 1055/1</strain>
    </source>
</reference>
<sequence>MTTRGRRESKDSPPPQGLTKSKLKTNPSSSTPFLASLILLKHDLQVTLSYQGVNTIAADCTHGRLFVSDMDSANVYTYEIDGTSNPVLLNTLPTVTGMGPQFLYTSSTEGAVTVVYRGLEETAYQDGAISFIRVGVTPSSHEVAGFSVEKEDPSLVDDFFVSCARPIHHVAHDQKIAIFCDGSFEDSVNSTVWVVDERFFGQGNKTLVFSKTLEGSHHGVAVPVDEDHILVSVPTPERVANDPNASALPDGFHVYDYDMNLLHGLNEEEDPSRSCAGFHGSGVIDNTFVFACDQDHGGILVVDYGQAGVTYTSRALSYPDGFDAHRTGTLTEHRDSNAIVGNFADRATGDSKLVSFVPKQQSDEITEGQLLPLESGQCSFSFEQSGGNLILAWMPTGNLQVYAIEPEWMLLADIQVIDDMSSCDGTSMAPGQGHAYIMQGTSLIDVDLHDLTSPEISSIDLGFMPASAVVAGVPAGYACEAPSFPETSSTSAVDGWISIEQVLAPAGSTESTEFLRSFRNDIARSLGVGLNRVFVEETVKESDSSTVVHVKMSDPTEHDANPATGKQLLDQLIASGMSSATSVSSQAPSQATGGNGGGDSWPTGATVGIVLVAIVAIASIVAAVLFKKREKKALFDLEKANKGQSA</sequence>
<dbReference type="PaxDb" id="2850-Phatr44347"/>
<evidence type="ECO:0000256" key="2">
    <source>
        <dbReference type="SAM" id="Phobius"/>
    </source>
</evidence>
<name>B7FTS9_PHATC</name>
<keyword evidence="2" id="KW-0472">Membrane</keyword>
<evidence type="ECO:0000313" key="4">
    <source>
        <dbReference type="Proteomes" id="UP000000759"/>
    </source>
</evidence>
<reference evidence="4" key="2">
    <citation type="submission" date="2008-08" db="EMBL/GenBank/DDBJ databases">
        <authorList>
            <consortium name="Diatom Consortium"/>
            <person name="Grigoriev I."/>
            <person name="Grimwood J."/>
            <person name="Kuo A."/>
            <person name="Otillar R.P."/>
            <person name="Salamov A."/>
            <person name="Detter J.C."/>
            <person name="Lindquist E."/>
            <person name="Shapiro H."/>
            <person name="Lucas S."/>
            <person name="Glavina del Rio T."/>
            <person name="Pitluck S."/>
            <person name="Rokhsar D."/>
            <person name="Bowler C."/>
        </authorList>
    </citation>
    <scope>GENOME REANNOTATION</scope>
    <source>
        <strain evidence="4">CCAP 1055/1</strain>
    </source>
</reference>
<protein>
    <submittedName>
        <fullName evidence="3">Uncharacterized protein</fullName>
    </submittedName>
</protein>
<keyword evidence="4" id="KW-1185">Reference proteome</keyword>
<organism evidence="3 4">
    <name type="scientific">Phaeodactylum tricornutum (strain CCAP 1055/1)</name>
    <dbReference type="NCBI Taxonomy" id="556484"/>
    <lineage>
        <taxon>Eukaryota</taxon>
        <taxon>Sar</taxon>
        <taxon>Stramenopiles</taxon>
        <taxon>Ochrophyta</taxon>
        <taxon>Bacillariophyta</taxon>
        <taxon>Bacillariophyceae</taxon>
        <taxon>Bacillariophycidae</taxon>
        <taxon>Naviculales</taxon>
        <taxon>Phaeodactylaceae</taxon>
        <taxon>Phaeodactylum</taxon>
    </lineage>
</organism>